<comment type="caution">
    <text evidence="2">The sequence shown here is derived from an EMBL/GenBank/DDBJ whole genome shotgun (WGS) entry which is preliminary data.</text>
</comment>
<dbReference type="Gene3D" id="1.25.40.10">
    <property type="entry name" value="Tetratricopeptide repeat domain"/>
    <property type="match status" value="1"/>
</dbReference>
<dbReference type="InterPro" id="IPR011990">
    <property type="entry name" value="TPR-like_helical_dom_sf"/>
</dbReference>
<sequence length="548" mass="59311">MNSEKAVSVIMMMAAFTVALFWFSPSALAFFGEVSDPRTLAMGSAGSADPRGVESFHLNPASLAHIRNHRELSAIRQILDESSRADRITYGQHMRTGGGLGLTFSQMVDESIQQRDDQGALKGFFDFRQRELNLGYGWFGSSRIALGGVWKYRSESYPGSEATGRALDFGIMADLASNFRAGLVLRNLDASMKSDSAAGSFTKFLDQEIGLGLSWKRGLTILDMEAGKKESDTWRFRAGVEKSFGDALALRAGWDSENVTLGCGIRIKNMFFDYAYLPGSLESRALISMKLKFYRLDFFRELTGGKKAEQSGPALYEANADMVTVLDGKLTAAISSSDFREAEVVLLKLMSIEPNNFSWPLKLADIRVRTGDLKGARLVFQNISSRTLDPGLATQTRKAVRDIDALLFTKAAASLSSGEMPEAAAGHIALAELALAQKKYASAIVSLNNAMAVAGPDPVLLLKRSMALIGIDSTGEAVVDLEHIIAISDSPEICREARLLLEDIGRRGGLIGNRDPASASGIAAPARTGHDDSFSNYDKSPGEIVEGI</sequence>
<organism evidence="2 3">
    <name type="scientific">Candidatus Wallbacteria bacterium HGW-Wallbacteria-1</name>
    <dbReference type="NCBI Taxonomy" id="2013854"/>
    <lineage>
        <taxon>Bacteria</taxon>
        <taxon>Candidatus Walliibacteriota</taxon>
    </lineage>
</organism>
<dbReference type="SUPFAM" id="SSF56935">
    <property type="entry name" value="Porins"/>
    <property type="match status" value="1"/>
</dbReference>
<dbReference type="SUPFAM" id="SSF48452">
    <property type="entry name" value="TPR-like"/>
    <property type="match status" value="1"/>
</dbReference>
<name>A0A2N1PV10_9BACT</name>
<protein>
    <recommendedName>
        <fullName evidence="4">DUF5723 domain-containing protein</fullName>
    </recommendedName>
</protein>
<evidence type="ECO:0000313" key="3">
    <source>
        <dbReference type="Proteomes" id="UP000233256"/>
    </source>
</evidence>
<gene>
    <name evidence="2" type="ORF">CVV64_01690</name>
</gene>
<dbReference type="EMBL" id="PGXC01000001">
    <property type="protein sequence ID" value="PKK92156.1"/>
    <property type="molecule type" value="Genomic_DNA"/>
</dbReference>
<feature type="region of interest" description="Disordered" evidence="1">
    <location>
        <begin position="516"/>
        <end position="541"/>
    </location>
</feature>
<evidence type="ECO:0000313" key="2">
    <source>
        <dbReference type="EMBL" id="PKK92156.1"/>
    </source>
</evidence>
<evidence type="ECO:0008006" key="4">
    <source>
        <dbReference type="Google" id="ProtNLM"/>
    </source>
</evidence>
<evidence type="ECO:0000256" key="1">
    <source>
        <dbReference type="SAM" id="MobiDB-lite"/>
    </source>
</evidence>
<proteinExistence type="predicted"/>
<dbReference type="AlphaFoldDB" id="A0A2N1PV10"/>
<dbReference type="Gene3D" id="2.40.160.60">
    <property type="entry name" value="Outer membrane protein transport protein (OMPP1/FadL/TodX)"/>
    <property type="match status" value="1"/>
</dbReference>
<accession>A0A2N1PV10</accession>
<reference evidence="2 3" key="1">
    <citation type="journal article" date="2017" name="ISME J.">
        <title>Potential for microbial H2 and metal transformations associated with novel bacteria and archaea in deep terrestrial subsurface sediments.</title>
        <authorList>
            <person name="Hernsdorf A.W."/>
            <person name="Amano Y."/>
            <person name="Miyakawa K."/>
            <person name="Ise K."/>
            <person name="Suzuki Y."/>
            <person name="Anantharaman K."/>
            <person name="Probst A."/>
            <person name="Burstein D."/>
            <person name="Thomas B.C."/>
            <person name="Banfield J.F."/>
        </authorList>
    </citation>
    <scope>NUCLEOTIDE SEQUENCE [LARGE SCALE GENOMIC DNA]</scope>
    <source>
        <strain evidence="2">HGW-Wallbacteria-1</strain>
    </source>
</reference>
<dbReference type="Proteomes" id="UP000233256">
    <property type="component" value="Unassembled WGS sequence"/>
</dbReference>